<dbReference type="PROSITE" id="PS00041">
    <property type="entry name" value="HTH_ARAC_FAMILY_1"/>
    <property type="match status" value="1"/>
</dbReference>
<evidence type="ECO:0000259" key="4">
    <source>
        <dbReference type="PROSITE" id="PS01124"/>
    </source>
</evidence>
<proteinExistence type="predicted"/>
<dbReference type="PANTHER" id="PTHR43280:SF2">
    <property type="entry name" value="HTH-TYPE TRANSCRIPTIONAL REGULATOR EXSA"/>
    <property type="match status" value="1"/>
</dbReference>
<dbReference type="PROSITE" id="PS01124">
    <property type="entry name" value="HTH_ARAC_FAMILY_2"/>
    <property type="match status" value="1"/>
</dbReference>
<dbReference type="CDD" id="cd06225">
    <property type="entry name" value="HAMP"/>
    <property type="match status" value="1"/>
</dbReference>
<keyword evidence="7" id="KW-1185">Reference proteome</keyword>
<sequence length="189" mass="22318">MDNQQNQQRIKSLYKMLLEMATGNLAFRVELNGSGDELDQLAMMLNEVAEKMQEVISKYEFKNQPYDYSTNQNTTKQSDSELIQKVLDYILNHLEEPLPTTKELSKMFGTNEFTLKDSFRNNVKTSIYQFYNDERLKKAQFLIQKTAIPLKEIALMCGFNDYPNFYKAFKKRYNFPPSEVKREKENDNQ</sequence>
<dbReference type="SUPFAM" id="SSF46689">
    <property type="entry name" value="Homeodomain-like"/>
    <property type="match status" value="1"/>
</dbReference>
<dbReference type="InterPro" id="IPR003660">
    <property type="entry name" value="HAMP_dom"/>
</dbReference>
<dbReference type="SMART" id="SM00342">
    <property type="entry name" value="HTH_ARAC"/>
    <property type="match status" value="1"/>
</dbReference>
<evidence type="ECO:0000256" key="1">
    <source>
        <dbReference type="ARBA" id="ARBA00023015"/>
    </source>
</evidence>
<dbReference type="RefSeq" id="WP_169522816.1">
    <property type="nucleotide sequence ID" value="NZ_JAAMPT010000197.1"/>
</dbReference>
<evidence type="ECO:0000256" key="3">
    <source>
        <dbReference type="ARBA" id="ARBA00023163"/>
    </source>
</evidence>
<organism evidence="6 7">
    <name type="scientific">Flavobacterium solisilvae</name>
    <dbReference type="NCBI Taxonomy" id="1852019"/>
    <lineage>
        <taxon>Bacteria</taxon>
        <taxon>Pseudomonadati</taxon>
        <taxon>Bacteroidota</taxon>
        <taxon>Flavobacteriia</taxon>
        <taxon>Flavobacteriales</taxon>
        <taxon>Flavobacteriaceae</taxon>
        <taxon>Flavobacterium</taxon>
    </lineage>
</organism>
<dbReference type="Pfam" id="PF12833">
    <property type="entry name" value="HTH_18"/>
    <property type="match status" value="1"/>
</dbReference>
<evidence type="ECO:0000313" key="6">
    <source>
        <dbReference type="EMBL" id="NMH24232.1"/>
    </source>
</evidence>
<dbReference type="InterPro" id="IPR018062">
    <property type="entry name" value="HTH_AraC-typ_CS"/>
</dbReference>
<reference evidence="6 7" key="1">
    <citation type="submission" date="2020-02" db="EMBL/GenBank/DDBJ databases">
        <title>Flavobacterium sp. genome.</title>
        <authorList>
            <person name="Jung H.S."/>
            <person name="Baek J.H."/>
            <person name="Jeon C.O."/>
        </authorList>
    </citation>
    <scope>NUCLEOTIDE SEQUENCE [LARGE SCALE GENOMIC DNA]</scope>
    <source>
        <strain evidence="6 7">SE-s27</strain>
    </source>
</reference>
<feature type="domain" description="HAMP" evidence="5">
    <location>
        <begin position="4"/>
        <end position="57"/>
    </location>
</feature>
<evidence type="ECO:0000256" key="2">
    <source>
        <dbReference type="ARBA" id="ARBA00023125"/>
    </source>
</evidence>
<dbReference type="SUPFAM" id="SSF158472">
    <property type="entry name" value="HAMP domain-like"/>
    <property type="match status" value="1"/>
</dbReference>
<name>A0ABX1QQ46_9FLAO</name>
<dbReference type="InterPro" id="IPR018060">
    <property type="entry name" value="HTH_AraC"/>
</dbReference>
<dbReference type="Gene3D" id="6.10.340.10">
    <property type="match status" value="1"/>
</dbReference>
<comment type="caution">
    <text evidence="6">The sequence shown here is derived from an EMBL/GenBank/DDBJ whole genome shotgun (WGS) entry which is preliminary data.</text>
</comment>
<dbReference type="EMBL" id="JAAMPT010000197">
    <property type="protein sequence ID" value="NMH24232.1"/>
    <property type="molecule type" value="Genomic_DNA"/>
</dbReference>
<dbReference type="PANTHER" id="PTHR43280">
    <property type="entry name" value="ARAC-FAMILY TRANSCRIPTIONAL REGULATOR"/>
    <property type="match status" value="1"/>
</dbReference>
<dbReference type="InterPro" id="IPR009057">
    <property type="entry name" value="Homeodomain-like_sf"/>
</dbReference>
<keyword evidence="3" id="KW-0804">Transcription</keyword>
<dbReference type="PROSITE" id="PS50885">
    <property type="entry name" value="HAMP"/>
    <property type="match status" value="1"/>
</dbReference>
<keyword evidence="1" id="KW-0805">Transcription regulation</keyword>
<feature type="domain" description="HTH araC/xylS-type" evidence="4">
    <location>
        <begin position="84"/>
        <end position="183"/>
    </location>
</feature>
<accession>A0ABX1QQ46</accession>
<evidence type="ECO:0000313" key="7">
    <source>
        <dbReference type="Proteomes" id="UP000767947"/>
    </source>
</evidence>
<evidence type="ECO:0000259" key="5">
    <source>
        <dbReference type="PROSITE" id="PS50885"/>
    </source>
</evidence>
<keyword evidence="2" id="KW-0238">DNA-binding</keyword>
<dbReference type="Proteomes" id="UP000767947">
    <property type="component" value="Unassembled WGS sequence"/>
</dbReference>
<protein>
    <submittedName>
        <fullName evidence="6">Helix-turn-helix domain-containing protein</fullName>
    </submittedName>
</protein>
<dbReference type="Gene3D" id="1.10.10.60">
    <property type="entry name" value="Homeodomain-like"/>
    <property type="match status" value="2"/>
</dbReference>
<gene>
    <name evidence="6" type="ORF">G6042_03005</name>
</gene>